<name>A0A4Q9HWN1_STRKA</name>
<protein>
    <submittedName>
        <fullName evidence="3">VCBS repeat-containing protein</fullName>
    </submittedName>
</protein>
<evidence type="ECO:0000256" key="2">
    <source>
        <dbReference type="SAM" id="MobiDB-lite"/>
    </source>
</evidence>
<reference evidence="3 4" key="1">
    <citation type="submission" date="2019-02" db="EMBL/GenBank/DDBJ databases">
        <title>Draft Genome Sequence of Streptomyces sp. AM-2504, identified by 16S rRNA comparative analysis as a Streptomyces Kasugaensis strain.</title>
        <authorList>
            <person name="Napolioni V."/>
            <person name="Giuliodori A.M."/>
            <person name="Spurio R."/>
            <person name="Fabbretti A."/>
        </authorList>
    </citation>
    <scope>NUCLEOTIDE SEQUENCE [LARGE SCALE GENOMIC DNA]</scope>
    <source>
        <strain evidence="3 4">AM-2504</strain>
    </source>
</reference>
<proteinExistence type="predicted"/>
<evidence type="ECO:0000313" key="4">
    <source>
        <dbReference type="Proteomes" id="UP000292452"/>
    </source>
</evidence>
<accession>A0A4Q9HWN1</accession>
<dbReference type="SUPFAM" id="SSF69318">
    <property type="entry name" value="Integrin alpha N-terminal domain"/>
    <property type="match status" value="1"/>
</dbReference>
<comment type="caution">
    <text evidence="3">The sequence shown here is derived from an EMBL/GenBank/DDBJ whole genome shotgun (WGS) entry which is preliminary data.</text>
</comment>
<gene>
    <name evidence="3" type="ORF">EYS09_11040</name>
</gene>
<dbReference type="Proteomes" id="UP000292452">
    <property type="component" value="Unassembled WGS sequence"/>
</dbReference>
<dbReference type="InterPro" id="IPR013517">
    <property type="entry name" value="FG-GAP"/>
</dbReference>
<dbReference type="NCBIfam" id="NF033679">
    <property type="entry name" value="DNRLRE_dom"/>
    <property type="match status" value="1"/>
</dbReference>
<sequence length="1009" mass="107268">MKGHFVIFRCGRSRPHRAPRLRAGAVALLVGTAGLGLTPTAYATGASSATQATDRPEGDRRTETDALALARSTGKPVEVTSLRTERQEVTANPSGTLTLTQHAQPVRARKNGKLVPVDATLERAGDRIAPKATTLAVTFSGGGDTTLATLTEQGRALSLQWPEKLPAPQLRENEATYPEVLPGVDLKVRATAETVGQVLVVKSAEAAKNPELKQFHLGLKTEGLRIEEDKEAGTLRALNPAGQELFASATPRMWDSSTGDGGPAGHKDVSGSAAPMMRSAATASEGDLEPGVKSADVDMAYEEGKLTLTPDASLLNGKDTTFPVYIDPTFGGKRQAWTIAYKPAPNSSFWNGTGWGGSGKKTTEARVGYEQQTGGTARSFFQMDSKALAGAEVIKAQFTIVNTHSWSCQAKPVEIWETGTISASTTWNKQPNWSKHLETKNFAHGNESVGCGDKGVDFNVTSMAKDAAAKKWSTMTLGLRAGNESDTGSWKKFDSNPKLTVEYNRAPNAPTGYGSNPAVACHADPYPAIGNTDVQLHAKISDPDGGTVKARFIMWPTGSTGNVFDKTVSVTSGSIAKVTVPKSTFTDRASYSWQVRADDGRTVSAWTPNPPCRFTVYKDRPSFKPAVSSTDYPIAQDGDDAPEWGAPARTTGTFTLANGGSKDVVKYVYGLDQKNPTSVATPASPGGSVQVKLTPSYAGPHVLYVYGEDRAGNRSDTGAYLFYAASTGVKDKPGDLNGDGHPDKWAVDHNGKLYMYPGKGDGQFGARMAATDEDFQGDFKDALITRRGDFTNDGSEDLVTRHPDGKLWVYPNTGFGTVDPDNRWELTQFDEALNTARIDQLASAGDLTGDGQPDLLAKVGDSVWLLVGSPLGYIEEAYPLADSGWAKRTLIAPGDMTGDGQADLLVRDDTDGKLYLYRGEADDDTGGTKPASLVTGTPGVYGSGSWRTSNRPVIIAPGDANGDGVTDLWATTADGQNGDLLFYPTRPGSFTEGDPVKVGWSYNSIAAIA</sequence>
<evidence type="ECO:0000313" key="3">
    <source>
        <dbReference type="EMBL" id="TBO59623.1"/>
    </source>
</evidence>
<keyword evidence="1" id="KW-0732">Signal</keyword>
<dbReference type="Gene3D" id="2.130.10.130">
    <property type="entry name" value="Integrin alpha, N-terminal"/>
    <property type="match status" value="1"/>
</dbReference>
<evidence type="ECO:0000256" key="1">
    <source>
        <dbReference type="ARBA" id="ARBA00022729"/>
    </source>
</evidence>
<dbReference type="Pfam" id="PF13517">
    <property type="entry name" value="FG-GAP_3"/>
    <property type="match status" value="1"/>
</dbReference>
<feature type="region of interest" description="Disordered" evidence="2">
    <location>
        <begin position="253"/>
        <end position="291"/>
    </location>
</feature>
<dbReference type="InterPro" id="IPR028994">
    <property type="entry name" value="Integrin_alpha_N"/>
</dbReference>
<keyword evidence="4" id="KW-1185">Reference proteome</keyword>
<organism evidence="3 4">
    <name type="scientific">Streptomyces kasugaensis</name>
    <dbReference type="NCBI Taxonomy" id="1946"/>
    <lineage>
        <taxon>Bacteria</taxon>
        <taxon>Bacillati</taxon>
        <taxon>Actinomycetota</taxon>
        <taxon>Actinomycetes</taxon>
        <taxon>Kitasatosporales</taxon>
        <taxon>Streptomycetaceae</taxon>
        <taxon>Streptomyces</taxon>
    </lineage>
</organism>
<dbReference type="AlphaFoldDB" id="A0A4Q9HWN1"/>
<dbReference type="EMBL" id="SIXH01000073">
    <property type="protein sequence ID" value="TBO59623.1"/>
    <property type="molecule type" value="Genomic_DNA"/>
</dbReference>